<feature type="compositionally biased region" description="Low complexity" evidence="1">
    <location>
        <begin position="80"/>
        <end position="103"/>
    </location>
</feature>
<feature type="compositionally biased region" description="Acidic residues" evidence="1">
    <location>
        <begin position="1"/>
        <end position="13"/>
    </location>
</feature>
<comment type="caution">
    <text evidence="2">The sequence shown here is derived from an EMBL/GenBank/DDBJ whole genome shotgun (WGS) entry which is preliminary data.</text>
</comment>
<feature type="region of interest" description="Disordered" evidence="1">
    <location>
        <begin position="1"/>
        <end position="22"/>
    </location>
</feature>
<gene>
    <name evidence="2" type="ORF">A3Q56_01036</name>
</gene>
<sequence>MKQQESPDDLIDNEEIKDSQQFEIKGCVFTNQKVEFEPLNEERSVDDQIEADKTLQSEDVSDSEKMETEQDEDVSEKINENACTNNVTENTTTNNKDENQNTTTNNEAASFWLICINFSNDKISKFDNYNYLNIKKLILY</sequence>
<keyword evidence="3" id="KW-1185">Reference proteome</keyword>
<evidence type="ECO:0000313" key="3">
    <source>
        <dbReference type="Proteomes" id="UP000078046"/>
    </source>
</evidence>
<feature type="region of interest" description="Disordered" evidence="1">
    <location>
        <begin position="36"/>
        <end position="103"/>
    </location>
</feature>
<evidence type="ECO:0000256" key="1">
    <source>
        <dbReference type="SAM" id="MobiDB-lite"/>
    </source>
</evidence>
<proteinExistence type="predicted"/>
<dbReference type="Proteomes" id="UP000078046">
    <property type="component" value="Unassembled WGS sequence"/>
</dbReference>
<accession>A0A177BA12</accession>
<dbReference type="EMBL" id="LWCA01000076">
    <property type="protein sequence ID" value="OAF71148.1"/>
    <property type="molecule type" value="Genomic_DNA"/>
</dbReference>
<name>A0A177BA12_9BILA</name>
<protein>
    <submittedName>
        <fullName evidence="2">Uncharacterized protein</fullName>
    </submittedName>
</protein>
<organism evidence="2 3">
    <name type="scientific">Intoshia linei</name>
    <dbReference type="NCBI Taxonomy" id="1819745"/>
    <lineage>
        <taxon>Eukaryota</taxon>
        <taxon>Metazoa</taxon>
        <taxon>Spiralia</taxon>
        <taxon>Lophotrochozoa</taxon>
        <taxon>Mesozoa</taxon>
        <taxon>Orthonectida</taxon>
        <taxon>Rhopaluridae</taxon>
        <taxon>Intoshia</taxon>
    </lineage>
</organism>
<evidence type="ECO:0000313" key="2">
    <source>
        <dbReference type="EMBL" id="OAF71148.1"/>
    </source>
</evidence>
<dbReference type="AlphaFoldDB" id="A0A177BA12"/>
<reference evidence="2 3" key="1">
    <citation type="submission" date="2016-04" db="EMBL/GenBank/DDBJ databases">
        <title>The genome of Intoshia linei affirms orthonectids as highly simplified spiralians.</title>
        <authorList>
            <person name="Mikhailov K.V."/>
            <person name="Slusarev G.S."/>
            <person name="Nikitin M.A."/>
            <person name="Logacheva M.D."/>
            <person name="Penin A."/>
            <person name="Aleoshin V."/>
            <person name="Panchin Y.V."/>
        </authorList>
    </citation>
    <scope>NUCLEOTIDE SEQUENCE [LARGE SCALE GENOMIC DNA]</scope>
    <source>
        <strain evidence="2">Intl2013</strain>
        <tissue evidence="2">Whole animal</tissue>
    </source>
</reference>
<feature type="compositionally biased region" description="Basic and acidic residues" evidence="1">
    <location>
        <begin position="36"/>
        <end position="68"/>
    </location>
</feature>